<comment type="caution">
    <text evidence="1">The sequence shown here is derived from an EMBL/GenBank/DDBJ whole genome shotgun (WGS) entry which is preliminary data.</text>
</comment>
<keyword evidence="2" id="KW-1185">Reference proteome</keyword>
<evidence type="ECO:0000313" key="1">
    <source>
        <dbReference type="EMBL" id="KAJ1200754.1"/>
    </source>
</evidence>
<evidence type="ECO:0000313" key="2">
    <source>
        <dbReference type="Proteomes" id="UP001066276"/>
    </source>
</evidence>
<name>A0AAV7VL63_PLEWA</name>
<reference evidence="1" key="1">
    <citation type="journal article" date="2022" name="bioRxiv">
        <title>Sequencing and chromosome-scale assembly of the giantPleurodeles waltlgenome.</title>
        <authorList>
            <person name="Brown T."/>
            <person name="Elewa A."/>
            <person name="Iarovenko S."/>
            <person name="Subramanian E."/>
            <person name="Araus A.J."/>
            <person name="Petzold A."/>
            <person name="Susuki M."/>
            <person name="Suzuki K.-i.T."/>
            <person name="Hayashi T."/>
            <person name="Toyoda A."/>
            <person name="Oliveira C."/>
            <person name="Osipova E."/>
            <person name="Leigh N.D."/>
            <person name="Simon A."/>
            <person name="Yun M.H."/>
        </authorList>
    </citation>
    <scope>NUCLEOTIDE SEQUENCE</scope>
    <source>
        <strain evidence="1">20211129_DDA</strain>
        <tissue evidence="1">Liver</tissue>
    </source>
</reference>
<gene>
    <name evidence="1" type="ORF">NDU88_004575</name>
</gene>
<sequence length="94" mass="10537">MQHTEAIIWGNDFKVTLDDGMEHSDAAQTLLTIIQDNYIWKHTHTITGQLPPCIRMVGLLGYDKDTLAGDCRLVAILLAKHMVAMNCCQNPFLP</sequence>
<protein>
    <submittedName>
        <fullName evidence="1">Uncharacterized protein</fullName>
    </submittedName>
</protein>
<dbReference type="Proteomes" id="UP001066276">
    <property type="component" value="Chromosome 2_1"/>
</dbReference>
<dbReference type="AlphaFoldDB" id="A0AAV7VL63"/>
<organism evidence="1 2">
    <name type="scientific">Pleurodeles waltl</name>
    <name type="common">Iberian ribbed newt</name>
    <dbReference type="NCBI Taxonomy" id="8319"/>
    <lineage>
        <taxon>Eukaryota</taxon>
        <taxon>Metazoa</taxon>
        <taxon>Chordata</taxon>
        <taxon>Craniata</taxon>
        <taxon>Vertebrata</taxon>
        <taxon>Euteleostomi</taxon>
        <taxon>Amphibia</taxon>
        <taxon>Batrachia</taxon>
        <taxon>Caudata</taxon>
        <taxon>Salamandroidea</taxon>
        <taxon>Salamandridae</taxon>
        <taxon>Pleurodelinae</taxon>
        <taxon>Pleurodeles</taxon>
    </lineage>
</organism>
<dbReference type="EMBL" id="JANPWB010000003">
    <property type="protein sequence ID" value="KAJ1200754.1"/>
    <property type="molecule type" value="Genomic_DNA"/>
</dbReference>
<proteinExistence type="predicted"/>
<accession>A0AAV7VL63</accession>